<dbReference type="RefSeq" id="WP_153117064.1">
    <property type="nucleotide sequence ID" value="NZ_JACIGE010000001.1"/>
</dbReference>
<evidence type="ECO:0000313" key="4">
    <source>
        <dbReference type="EMBL" id="MBB4245776.1"/>
    </source>
</evidence>
<name>A0A840G1E7_RHOTE</name>
<dbReference type="GO" id="GO:0032259">
    <property type="term" value="P:methylation"/>
    <property type="evidence" value="ECO:0007669"/>
    <property type="project" value="UniProtKB-KW"/>
</dbReference>
<evidence type="ECO:0000256" key="2">
    <source>
        <dbReference type="SAM" id="MobiDB-lite"/>
    </source>
</evidence>
<keyword evidence="5" id="KW-1185">Reference proteome</keyword>
<dbReference type="AlphaFoldDB" id="A0A840G1E7"/>
<reference evidence="4 5" key="1">
    <citation type="submission" date="2020-08" db="EMBL/GenBank/DDBJ databases">
        <title>Genome sequencing of Purple Non-Sulfur Bacteria from various extreme environments.</title>
        <authorList>
            <person name="Mayer M."/>
        </authorList>
    </citation>
    <scope>NUCLEOTIDE SEQUENCE [LARGE SCALE GENOMIC DNA]</scope>
    <source>
        <strain evidence="4 5">2761</strain>
    </source>
</reference>
<comment type="caution">
    <text evidence="4">The sequence shown here is derived from an EMBL/GenBank/DDBJ whole genome shotgun (WGS) entry which is preliminary data.</text>
</comment>
<sequence>MSQDDTSSPKAALTAAPAAESEVNTAADSAAAAAAGQAASAGAAAGARSSPLPSSPAAPAAGPSAFALPPPRRAAAASAWRNPWLIVALIALALAGWQWVETRLKISGTQQELARRLAENDAGAAETRALARQAEERTAALQERFGALEAKIAESQSQQATLEKLFQDLARSRDEWALAEVEQNVTLAAQQLQLSGNVRGAVAALQTADSRLAAGGRPQLLALRKAINHDLEQLRTLPLADLPGMNLRLESVLIAVDSLPLAIDARPRAETQTPVPTEEGAADGNAALAIVHRFASELWREFRSLVRIQRFDRDEAVLLAPGQSFFLRENLRLHLLNARLALLSRDQTSFRNELKRTQDWLERYFDGRDPAVQAAQGQMKQLAGAEIDIQLPTLNESLSAIRNLQLARERK</sequence>
<protein>
    <submittedName>
        <fullName evidence="4">Uroporphyrin-3 C-methyltransferase</fullName>
        <ecNumber evidence="4">2.1.1.107</ecNumber>
    </submittedName>
</protein>
<accession>A0A840G1E7</accession>
<organism evidence="4 5">
    <name type="scientific">Rhodocyclus tenuis</name>
    <name type="common">Rhodospirillum tenue</name>
    <dbReference type="NCBI Taxonomy" id="1066"/>
    <lineage>
        <taxon>Bacteria</taxon>
        <taxon>Pseudomonadati</taxon>
        <taxon>Pseudomonadota</taxon>
        <taxon>Betaproteobacteria</taxon>
        <taxon>Rhodocyclales</taxon>
        <taxon>Rhodocyclaceae</taxon>
        <taxon>Rhodocyclus</taxon>
    </lineage>
</organism>
<evidence type="ECO:0000313" key="5">
    <source>
        <dbReference type="Proteomes" id="UP000587070"/>
    </source>
</evidence>
<dbReference type="Proteomes" id="UP000587070">
    <property type="component" value="Unassembled WGS sequence"/>
</dbReference>
<keyword evidence="3" id="KW-1133">Transmembrane helix</keyword>
<dbReference type="OrthoDB" id="9787650at2"/>
<dbReference type="InterPro" id="IPR007470">
    <property type="entry name" value="HemX"/>
</dbReference>
<feature type="coiled-coil region" evidence="1">
    <location>
        <begin position="124"/>
        <end position="151"/>
    </location>
</feature>
<feature type="transmembrane region" description="Helical" evidence="3">
    <location>
        <begin position="82"/>
        <end position="100"/>
    </location>
</feature>
<keyword evidence="1" id="KW-0175">Coiled coil</keyword>
<dbReference type="Pfam" id="PF04375">
    <property type="entry name" value="HemX"/>
    <property type="match status" value="1"/>
</dbReference>
<dbReference type="EC" id="2.1.1.107" evidence="4"/>
<dbReference type="GO" id="GO:0004851">
    <property type="term" value="F:uroporphyrin-III C-methyltransferase activity"/>
    <property type="evidence" value="ECO:0007669"/>
    <property type="project" value="UniProtKB-EC"/>
</dbReference>
<dbReference type="EMBL" id="JACIGE010000001">
    <property type="protein sequence ID" value="MBB4245776.1"/>
    <property type="molecule type" value="Genomic_DNA"/>
</dbReference>
<feature type="compositionally biased region" description="Low complexity" evidence="2">
    <location>
        <begin position="26"/>
        <end position="63"/>
    </location>
</feature>
<proteinExistence type="predicted"/>
<feature type="region of interest" description="Disordered" evidence="2">
    <location>
        <begin position="1"/>
        <end position="63"/>
    </location>
</feature>
<keyword evidence="4" id="KW-0489">Methyltransferase</keyword>
<gene>
    <name evidence="4" type="ORF">GGD90_000125</name>
</gene>
<keyword evidence="3" id="KW-0472">Membrane</keyword>
<dbReference type="PANTHER" id="PTHR38043:SF1">
    <property type="entry name" value="PROTEIN HEMX"/>
    <property type="match status" value="1"/>
</dbReference>
<evidence type="ECO:0000256" key="1">
    <source>
        <dbReference type="SAM" id="Coils"/>
    </source>
</evidence>
<keyword evidence="3" id="KW-0812">Transmembrane</keyword>
<evidence type="ECO:0000256" key="3">
    <source>
        <dbReference type="SAM" id="Phobius"/>
    </source>
</evidence>
<dbReference type="PANTHER" id="PTHR38043">
    <property type="entry name" value="PROTEIN HEMX"/>
    <property type="match status" value="1"/>
</dbReference>
<keyword evidence="4" id="KW-0808">Transferase</keyword>